<dbReference type="Proteomes" id="UP001268542">
    <property type="component" value="Unassembled WGS sequence"/>
</dbReference>
<dbReference type="EMBL" id="JAVYII010000011">
    <property type="protein sequence ID" value="MDT9595267.1"/>
    <property type="molecule type" value="Genomic_DNA"/>
</dbReference>
<feature type="transmembrane region" description="Helical" evidence="8">
    <location>
        <begin position="283"/>
        <end position="305"/>
    </location>
</feature>
<feature type="transmembrane region" description="Helical" evidence="8">
    <location>
        <begin position="104"/>
        <end position="123"/>
    </location>
</feature>
<proteinExistence type="inferred from homology"/>
<keyword evidence="10" id="KW-1185">Reference proteome</keyword>
<keyword evidence="4" id="KW-1003">Cell membrane</keyword>
<comment type="subcellular location">
    <subcellularLocation>
        <location evidence="1">Cell membrane</location>
        <topology evidence="1">Multi-pass membrane protein</topology>
    </subcellularLocation>
</comment>
<feature type="transmembrane region" description="Helical" evidence="8">
    <location>
        <begin position="243"/>
        <end position="271"/>
    </location>
</feature>
<evidence type="ECO:0000313" key="9">
    <source>
        <dbReference type="EMBL" id="MDT9595267.1"/>
    </source>
</evidence>
<accession>A0ABU3Q171</accession>
<dbReference type="CDD" id="cd06550">
    <property type="entry name" value="TM_ABC_iron-siderophores_like"/>
    <property type="match status" value="1"/>
</dbReference>
<feature type="transmembrane region" description="Helical" evidence="8">
    <location>
        <begin position="155"/>
        <end position="175"/>
    </location>
</feature>
<evidence type="ECO:0000256" key="5">
    <source>
        <dbReference type="ARBA" id="ARBA00022692"/>
    </source>
</evidence>
<name>A0ABU3Q171_9ACTN</name>
<evidence type="ECO:0000256" key="8">
    <source>
        <dbReference type="SAM" id="Phobius"/>
    </source>
</evidence>
<evidence type="ECO:0000256" key="2">
    <source>
        <dbReference type="ARBA" id="ARBA00007935"/>
    </source>
</evidence>
<dbReference type="RefSeq" id="WP_315735836.1">
    <property type="nucleotide sequence ID" value="NZ_JAVYII010000011.1"/>
</dbReference>
<dbReference type="Gene3D" id="1.10.3470.10">
    <property type="entry name" value="ABC transporter involved in vitamin B12 uptake, BtuC"/>
    <property type="match status" value="1"/>
</dbReference>
<keyword evidence="7 8" id="KW-0472">Membrane</keyword>
<keyword evidence="6 8" id="KW-1133">Transmembrane helix</keyword>
<feature type="transmembrane region" description="Helical" evidence="8">
    <location>
        <begin position="202"/>
        <end position="223"/>
    </location>
</feature>
<dbReference type="PANTHER" id="PTHR30472:SF37">
    <property type="entry name" value="FE(3+) DICITRATE TRANSPORT SYSTEM PERMEASE PROTEIN FECD-RELATED"/>
    <property type="match status" value="1"/>
</dbReference>
<evidence type="ECO:0000256" key="6">
    <source>
        <dbReference type="ARBA" id="ARBA00022989"/>
    </source>
</evidence>
<gene>
    <name evidence="9" type="ORF">RDV89_19425</name>
</gene>
<evidence type="ECO:0000256" key="3">
    <source>
        <dbReference type="ARBA" id="ARBA00022448"/>
    </source>
</evidence>
<comment type="caution">
    <text evidence="9">The sequence shown here is derived from an EMBL/GenBank/DDBJ whole genome shotgun (WGS) entry which is preliminary data.</text>
</comment>
<feature type="transmembrane region" description="Helical" evidence="8">
    <location>
        <begin position="20"/>
        <end position="42"/>
    </location>
</feature>
<sequence length="343" mass="34011">MSAVRPAPARTVGPVRGVVGVVGLLVATALVVLALVAAHLFVGRSELSAGDVASVLVGRPRQEAYEIIVLRLRLPRVLVGLGAGALLAVSGVLVQAVVRNPLAEPATTGVGSGAAFAVVLSLLVAPGHDLVPLAALVGAVAAGAVLLLVGRRSLALTGILVGAVFAALTSFALVVDSAPMGTVLRWLVGSLNARTTGDWQALWPWLALVPVAWLLASTTNAWALGAPTAVGLGVRPRLTPAVVLGVAVLAAAAAITAAGAVAFVGLVAPHVARLLVGPDHRRLVPVAAVLGAVLLSAADLVAFSVSVQLPGTGPDVSGVPVGAVTALVGAPLLVHLVRKGAAR</sequence>
<dbReference type="SUPFAM" id="SSF81345">
    <property type="entry name" value="ABC transporter involved in vitamin B12 uptake, BtuC"/>
    <property type="match status" value="1"/>
</dbReference>
<dbReference type="InterPro" id="IPR037294">
    <property type="entry name" value="ABC_BtuC-like"/>
</dbReference>
<protein>
    <submittedName>
        <fullName evidence="9">Iron ABC transporter permease</fullName>
    </submittedName>
</protein>
<keyword evidence="5 8" id="KW-0812">Transmembrane</keyword>
<dbReference type="PANTHER" id="PTHR30472">
    <property type="entry name" value="FERRIC ENTEROBACTIN TRANSPORT SYSTEM PERMEASE PROTEIN"/>
    <property type="match status" value="1"/>
</dbReference>
<keyword evidence="3" id="KW-0813">Transport</keyword>
<evidence type="ECO:0000256" key="7">
    <source>
        <dbReference type="ARBA" id="ARBA00023136"/>
    </source>
</evidence>
<dbReference type="Pfam" id="PF01032">
    <property type="entry name" value="FecCD"/>
    <property type="match status" value="1"/>
</dbReference>
<organism evidence="9 10">
    <name type="scientific">Nocardioides imazamoxiresistens</name>
    <dbReference type="NCBI Taxonomy" id="3231893"/>
    <lineage>
        <taxon>Bacteria</taxon>
        <taxon>Bacillati</taxon>
        <taxon>Actinomycetota</taxon>
        <taxon>Actinomycetes</taxon>
        <taxon>Propionibacteriales</taxon>
        <taxon>Nocardioidaceae</taxon>
        <taxon>Nocardioides</taxon>
    </lineage>
</organism>
<evidence type="ECO:0000256" key="4">
    <source>
        <dbReference type="ARBA" id="ARBA00022475"/>
    </source>
</evidence>
<dbReference type="InterPro" id="IPR000522">
    <property type="entry name" value="ABC_transptr_permease_BtuC"/>
</dbReference>
<feature type="transmembrane region" description="Helical" evidence="8">
    <location>
        <begin position="130"/>
        <end position="149"/>
    </location>
</feature>
<feature type="transmembrane region" description="Helical" evidence="8">
    <location>
        <begin position="77"/>
        <end position="98"/>
    </location>
</feature>
<reference evidence="9 10" key="1">
    <citation type="submission" date="2023-08" db="EMBL/GenBank/DDBJ databases">
        <title>Nocardioides seae sp. nov., a bacterium isolated from a soil.</title>
        <authorList>
            <person name="Wang X."/>
        </authorList>
    </citation>
    <scope>NUCLEOTIDE SEQUENCE [LARGE SCALE GENOMIC DNA]</scope>
    <source>
        <strain evidence="9 10">YZH12</strain>
    </source>
</reference>
<evidence type="ECO:0000313" key="10">
    <source>
        <dbReference type="Proteomes" id="UP001268542"/>
    </source>
</evidence>
<comment type="similarity">
    <text evidence="2">Belongs to the binding-protein-dependent transport system permease family. FecCD subfamily.</text>
</comment>
<feature type="transmembrane region" description="Helical" evidence="8">
    <location>
        <begin position="317"/>
        <end position="337"/>
    </location>
</feature>
<evidence type="ECO:0000256" key="1">
    <source>
        <dbReference type="ARBA" id="ARBA00004651"/>
    </source>
</evidence>